<evidence type="ECO:0000256" key="3">
    <source>
        <dbReference type="ARBA" id="ARBA00022691"/>
    </source>
</evidence>
<keyword evidence="6" id="KW-0408">Iron</keyword>
<keyword evidence="10" id="KW-1185">Reference proteome</keyword>
<accession>A0ABV4GG37</accession>
<dbReference type="InterPro" id="IPR007197">
    <property type="entry name" value="rSAM"/>
</dbReference>
<evidence type="ECO:0000256" key="4">
    <source>
        <dbReference type="ARBA" id="ARBA00022723"/>
    </source>
</evidence>
<dbReference type="CDD" id="cd01335">
    <property type="entry name" value="Radical_SAM"/>
    <property type="match status" value="1"/>
</dbReference>
<evidence type="ECO:0000259" key="8">
    <source>
        <dbReference type="PROSITE" id="PS51918"/>
    </source>
</evidence>
<keyword evidence="3" id="KW-0949">S-adenosyl-L-methionine</keyword>
<dbReference type="Gene3D" id="3.20.20.70">
    <property type="entry name" value="Aldolase class I"/>
    <property type="match status" value="1"/>
</dbReference>
<evidence type="ECO:0000313" key="9">
    <source>
        <dbReference type="EMBL" id="MEY9470895.1"/>
    </source>
</evidence>
<reference evidence="9 10" key="1">
    <citation type="submission" date="2024-07" db="EMBL/GenBank/DDBJ databases">
        <title>Genomic Encyclopedia of Type Strains, Phase V (KMG-V): Genome sequencing to study the core and pangenomes of soil and plant-associated prokaryotes.</title>
        <authorList>
            <person name="Whitman W."/>
        </authorList>
    </citation>
    <scope>NUCLEOTIDE SEQUENCE [LARGE SCALE GENOMIC DNA]</scope>
    <source>
        <strain evidence="9 10">USDA 222</strain>
    </source>
</reference>
<organism evidence="9 10">
    <name type="scientific">Bradyrhizobium yuanmingense</name>
    <dbReference type="NCBI Taxonomy" id="108015"/>
    <lineage>
        <taxon>Bacteria</taxon>
        <taxon>Pseudomonadati</taxon>
        <taxon>Pseudomonadota</taxon>
        <taxon>Alphaproteobacteria</taxon>
        <taxon>Hyphomicrobiales</taxon>
        <taxon>Nitrobacteraceae</taxon>
        <taxon>Bradyrhizobium</taxon>
    </lineage>
</organism>
<evidence type="ECO:0000256" key="2">
    <source>
        <dbReference type="ARBA" id="ARBA00022485"/>
    </source>
</evidence>
<dbReference type="PANTHER" id="PTHR11228">
    <property type="entry name" value="RADICAL SAM DOMAIN PROTEIN"/>
    <property type="match status" value="1"/>
</dbReference>
<dbReference type="InterPro" id="IPR023885">
    <property type="entry name" value="4Fe4S-binding_SPASM_dom"/>
</dbReference>
<keyword evidence="7" id="KW-0411">Iron-sulfur</keyword>
<gene>
    <name evidence="9" type="ORF">ABH992_003294</name>
</gene>
<evidence type="ECO:0000256" key="1">
    <source>
        <dbReference type="ARBA" id="ARBA00001966"/>
    </source>
</evidence>
<comment type="caution">
    <text evidence="9">The sequence shown here is derived from an EMBL/GenBank/DDBJ whole genome shotgun (WGS) entry which is preliminary data.</text>
</comment>
<dbReference type="Proteomes" id="UP001565474">
    <property type="component" value="Unassembled WGS sequence"/>
</dbReference>
<evidence type="ECO:0000256" key="5">
    <source>
        <dbReference type="ARBA" id="ARBA00023002"/>
    </source>
</evidence>
<comment type="cofactor">
    <cofactor evidence="1">
        <name>[4Fe-4S] cluster</name>
        <dbReference type="ChEBI" id="CHEBI:49883"/>
    </cofactor>
</comment>
<evidence type="ECO:0000256" key="7">
    <source>
        <dbReference type="ARBA" id="ARBA00023014"/>
    </source>
</evidence>
<dbReference type="SFLD" id="SFLDG01386">
    <property type="entry name" value="main_SPASM_domain-containing"/>
    <property type="match status" value="1"/>
</dbReference>
<evidence type="ECO:0000313" key="10">
    <source>
        <dbReference type="Proteomes" id="UP001565474"/>
    </source>
</evidence>
<protein>
    <submittedName>
        <fullName evidence="9">Radical SAM protein with 4Fe4S-binding SPASM domain</fullName>
        <ecNumber evidence="9">1.3.98.6</ecNumber>
    </submittedName>
</protein>
<dbReference type="EMBL" id="JBGBZN010000002">
    <property type="protein sequence ID" value="MEY9470895.1"/>
    <property type="molecule type" value="Genomic_DNA"/>
</dbReference>
<proteinExistence type="predicted"/>
<dbReference type="RefSeq" id="WP_370091069.1">
    <property type="nucleotide sequence ID" value="NZ_JBGBZN010000002.1"/>
</dbReference>
<dbReference type="PROSITE" id="PS51918">
    <property type="entry name" value="RADICAL_SAM"/>
    <property type="match status" value="1"/>
</dbReference>
<dbReference type="Pfam" id="PF13186">
    <property type="entry name" value="SPASM"/>
    <property type="match status" value="1"/>
</dbReference>
<dbReference type="NCBIfam" id="TIGR04085">
    <property type="entry name" value="rSAM_more_4Fe4S"/>
    <property type="match status" value="1"/>
</dbReference>
<dbReference type="InterPro" id="IPR050377">
    <property type="entry name" value="Radical_SAM_PqqE_MftC-like"/>
</dbReference>
<keyword evidence="4" id="KW-0479">Metal-binding</keyword>
<dbReference type="InterPro" id="IPR000385">
    <property type="entry name" value="MoaA_NifB_PqqE_Fe-S-bd_CS"/>
</dbReference>
<dbReference type="InterPro" id="IPR006638">
    <property type="entry name" value="Elp3/MiaA/NifB-like_rSAM"/>
</dbReference>
<dbReference type="InterPro" id="IPR013785">
    <property type="entry name" value="Aldolase_TIM"/>
</dbReference>
<keyword evidence="2" id="KW-0004">4Fe-4S</keyword>
<keyword evidence="5 9" id="KW-0560">Oxidoreductase</keyword>
<dbReference type="SUPFAM" id="SSF102114">
    <property type="entry name" value="Radical SAM enzymes"/>
    <property type="match status" value="1"/>
</dbReference>
<name>A0ABV4GG37_9BRAD</name>
<dbReference type="PANTHER" id="PTHR11228:SF7">
    <property type="entry name" value="PQQA PEPTIDE CYCLASE"/>
    <property type="match status" value="1"/>
</dbReference>
<dbReference type="SFLD" id="SFLDG01067">
    <property type="entry name" value="SPASM/twitch_domain_containing"/>
    <property type="match status" value="1"/>
</dbReference>
<dbReference type="GO" id="GO:0016491">
    <property type="term" value="F:oxidoreductase activity"/>
    <property type="evidence" value="ECO:0007669"/>
    <property type="project" value="UniProtKB-KW"/>
</dbReference>
<feature type="domain" description="Radical SAM core" evidence="8">
    <location>
        <begin position="90"/>
        <end position="302"/>
    </location>
</feature>
<dbReference type="SFLD" id="SFLDS00029">
    <property type="entry name" value="Radical_SAM"/>
    <property type="match status" value="1"/>
</dbReference>
<dbReference type="PROSITE" id="PS01305">
    <property type="entry name" value="MOAA_NIFB_PQQE"/>
    <property type="match status" value="1"/>
</dbReference>
<dbReference type="SMART" id="SM00729">
    <property type="entry name" value="Elp3"/>
    <property type="match status" value="1"/>
</dbReference>
<dbReference type="EC" id="1.3.98.6" evidence="9"/>
<evidence type="ECO:0000256" key="6">
    <source>
        <dbReference type="ARBA" id="ARBA00023004"/>
    </source>
</evidence>
<sequence>MKLAQKTIVRHEDDGCLLYNGDNGALVRVDHATYHRFFIEKSDKGEGYEELRSWLLCRGFLSTDSPSFSPPNPALERAAGLGGFFRLRSQRSPMNILWAVTPACNLRCLYCFPDAQAHAKKFQEPTLEQLLGVAKDIIEAKVLRVSLSGGECLLLKNIWELADCLRRAGITVVMLSNGRAVTERVVERAKSLGIAFGISLDGPDETINSLSRGPGAYDRSVRALRKLIQSDVPLAAITTITRYNFEHIERLVQQLEDLGVESITFQDLRPFGTPEIYDRTRLTIDQERRLETLFSRLDAAHPQIYLQTSELFFCSAKKTNDRVMQCAAGDHFAYIDFNGDVYPCTALPSFKLGNLFQGHRLIDLWQTSENILELRALKRLPLSALPGCASCVDEECCDGGCRGDALFYRGNLYARPSRCLKELGLR</sequence>
<dbReference type="Pfam" id="PF04055">
    <property type="entry name" value="Radical_SAM"/>
    <property type="match status" value="1"/>
</dbReference>
<dbReference type="InterPro" id="IPR058240">
    <property type="entry name" value="rSAM_sf"/>
</dbReference>